<gene>
    <name evidence="1" type="ORF">S06H3_13559</name>
</gene>
<organism evidence="1">
    <name type="scientific">marine sediment metagenome</name>
    <dbReference type="NCBI Taxonomy" id="412755"/>
    <lineage>
        <taxon>unclassified sequences</taxon>
        <taxon>metagenomes</taxon>
        <taxon>ecological metagenomes</taxon>
    </lineage>
</organism>
<comment type="caution">
    <text evidence="1">The sequence shown here is derived from an EMBL/GenBank/DDBJ whole genome shotgun (WGS) entry which is preliminary data.</text>
</comment>
<proteinExistence type="predicted"/>
<accession>X1L7G9</accession>
<sequence>MVEWLITHAVGPPEMRALDGECQLCLAIFKGCVTFGNHLLSVGYNYSGGGGYGVMCRFKPGDDTESYVTVF</sequence>
<dbReference type="EMBL" id="BARV01006625">
    <property type="protein sequence ID" value="GAI15282.1"/>
    <property type="molecule type" value="Genomic_DNA"/>
</dbReference>
<evidence type="ECO:0000313" key="1">
    <source>
        <dbReference type="EMBL" id="GAI15282.1"/>
    </source>
</evidence>
<protein>
    <submittedName>
        <fullName evidence="1">Uncharacterized protein</fullName>
    </submittedName>
</protein>
<dbReference type="AlphaFoldDB" id="X1L7G9"/>
<reference evidence="1" key="1">
    <citation type="journal article" date="2014" name="Front. Microbiol.">
        <title>High frequency of phylogenetically diverse reductive dehalogenase-homologous genes in deep subseafloor sedimentary metagenomes.</title>
        <authorList>
            <person name="Kawai M."/>
            <person name="Futagami T."/>
            <person name="Toyoda A."/>
            <person name="Takaki Y."/>
            <person name="Nishi S."/>
            <person name="Hori S."/>
            <person name="Arai W."/>
            <person name="Tsubouchi T."/>
            <person name="Morono Y."/>
            <person name="Uchiyama I."/>
            <person name="Ito T."/>
            <person name="Fujiyama A."/>
            <person name="Inagaki F."/>
            <person name="Takami H."/>
        </authorList>
    </citation>
    <scope>NUCLEOTIDE SEQUENCE</scope>
    <source>
        <strain evidence="1">Expedition CK06-06</strain>
    </source>
</reference>
<name>X1L7G9_9ZZZZ</name>